<organism evidence="8 9">
    <name type="scientific">Thermoproteota archaeon</name>
    <dbReference type="NCBI Taxonomy" id="2056631"/>
    <lineage>
        <taxon>Archaea</taxon>
        <taxon>Thermoproteota</taxon>
    </lineage>
</organism>
<dbReference type="SUPFAM" id="SSF52833">
    <property type="entry name" value="Thioredoxin-like"/>
    <property type="match status" value="1"/>
</dbReference>
<reference evidence="8 9" key="1">
    <citation type="journal article" date="2019" name="Nat. Microbiol.">
        <title>Expanding anaerobic alkane metabolism in the domain of Archaea.</title>
        <authorList>
            <person name="Wang Y."/>
            <person name="Wegener G."/>
            <person name="Hou J."/>
            <person name="Wang F."/>
            <person name="Xiao X."/>
        </authorList>
    </citation>
    <scope>NUCLEOTIDE SEQUENCE [LARGE SCALE GENOMIC DNA]</scope>
    <source>
        <strain evidence="8">WYZ-LMO10</strain>
    </source>
</reference>
<evidence type="ECO:0000256" key="6">
    <source>
        <dbReference type="PIRSR" id="PIRSR000077-4"/>
    </source>
</evidence>
<dbReference type="Gene3D" id="3.40.30.10">
    <property type="entry name" value="Glutaredoxin"/>
    <property type="match status" value="1"/>
</dbReference>
<evidence type="ECO:0000256" key="5">
    <source>
        <dbReference type="PIRSR" id="PIRSR000077-1"/>
    </source>
</evidence>
<dbReference type="InterPro" id="IPR013766">
    <property type="entry name" value="Thioredoxin_domain"/>
</dbReference>
<feature type="active site" description="Nucleophile" evidence="5">
    <location>
        <position position="33"/>
    </location>
</feature>
<dbReference type="FunFam" id="3.40.30.10:FF:000001">
    <property type="entry name" value="Thioredoxin"/>
    <property type="match status" value="1"/>
</dbReference>
<evidence type="ECO:0000259" key="7">
    <source>
        <dbReference type="PROSITE" id="PS51352"/>
    </source>
</evidence>
<evidence type="ECO:0000313" key="8">
    <source>
        <dbReference type="EMBL" id="TDA38136.1"/>
    </source>
</evidence>
<dbReference type="AlphaFoldDB" id="A0A523BB08"/>
<feature type="disulfide bond" description="Redox-active" evidence="6">
    <location>
        <begin position="33"/>
        <end position="36"/>
    </location>
</feature>
<evidence type="ECO:0000256" key="2">
    <source>
        <dbReference type="ARBA" id="ARBA00022982"/>
    </source>
</evidence>
<feature type="site" description="Deprotonates C-terminal active site Cys" evidence="5">
    <location>
        <position position="27"/>
    </location>
</feature>
<feature type="domain" description="Thioredoxin" evidence="7">
    <location>
        <begin position="1"/>
        <end position="108"/>
    </location>
</feature>
<dbReference type="PRINTS" id="PR00421">
    <property type="entry name" value="THIOREDOXIN"/>
</dbReference>
<feature type="active site" description="Nucleophile" evidence="5">
    <location>
        <position position="36"/>
    </location>
</feature>
<keyword evidence="3 6" id="KW-1015">Disulfide bond</keyword>
<dbReference type="PROSITE" id="PS00194">
    <property type="entry name" value="THIOREDOXIN_1"/>
    <property type="match status" value="1"/>
</dbReference>
<dbReference type="Proteomes" id="UP000315399">
    <property type="component" value="Unassembled WGS sequence"/>
</dbReference>
<dbReference type="Pfam" id="PF00085">
    <property type="entry name" value="Thioredoxin"/>
    <property type="match status" value="1"/>
</dbReference>
<keyword evidence="4 6" id="KW-0676">Redox-active center</keyword>
<evidence type="ECO:0000256" key="3">
    <source>
        <dbReference type="ARBA" id="ARBA00023157"/>
    </source>
</evidence>
<evidence type="ECO:0000313" key="9">
    <source>
        <dbReference type="Proteomes" id="UP000315399"/>
    </source>
</evidence>
<dbReference type="EMBL" id="QNVH01000046">
    <property type="protein sequence ID" value="TDA38136.1"/>
    <property type="molecule type" value="Genomic_DNA"/>
</dbReference>
<dbReference type="PIRSF" id="PIRSF000077">
    <property type="entry name" value="Thioredoxin"/>
    <property type="match status" value="1"/>
</dbReference>
<keyword evidence="1" id="KW-0813">Transport</keyword>
<dbReference type="NCBIfam" id="TIGR01068">
    <property type="entry name" value="thioredoxin"/>
    <property type="match status" value="1"/>
</dbReference>
<dbReference type="GO" id="GO:0015035">
    <property type="term" value="F:protein-disulfide reductase activity"/>
    <property type="evidence" value="ECO:0007669"/>
    <property type="project" value="InterPro"/>
</dbReference>
<keyword evidence="2" id="KW-0249">Electron transport</keyword>
<protein>
    <submittedName>
        <fullName evidence="8">Thioredoxin</fullName>
    </submittedName>
</protein>
<feature type="site" description="Contributes to redox potential value" evidence="5">
    <location>
        <position position="35"/>
    </location>
</feature>
<dbReference type="CDD" id="cd02947">
    <property type="entry name" value="TRX_family"/>
    <property type="match status" value="1"/>
</dbReference>
<feature type="site" description="Contributes to redox potential value" evidence="5">
    <location>
        <position position="34"/>
    </location>
</feature>
<evidence type="ECO:0000256" key="4">
    <source>
        <dbReference type="ARBA" id="ARBA00023284"/>
    </source>
</evidence>
<accession>A0A523BB08</accession>
<dbReference type="PANTHER" id="PTHR46115">
    <property type="entry name" value="THIOREDOXIN-LIKE PROTEIN 1"/>
    <property type="match status" value="1"/>
</dbReference>
<sequence>MSHGYVELNDQTFDSFVSNADKLVVVDFWASWCGPCMIMAPIFEQLARKYEGKVLMAKVNVDENPEVPQRLGIYGIPTFVFFKNGKEIGRLVGAVGAGGLEAEIKKYL</sequence>
<comment type="caution">
    <text evidence="8">The sequence shown here is derived from an EMBL/GenBank/DDBJ whole genome shotgun (WGS) entry which is preliminary data.</text>
</comment>
<dbReference type="InterPro" id="IPR017937">
    <property type="entry name" value="Thioredoxin_CS"/>
</dbReference>
<evidence type="ECO:0000256" key="1">
    <source>
        <dbReference type="ARBA" id="ARBA00022448"/>
    </source>
</evidence>
<proteinExistence type="predicted"/>
<dbReference type="PROSITE" id="PS51352">
    <property type="entry name" value="THIOREDOXIN_2"/>
    <property type="match status" value="1"/>
</dbReference>
<dbReference type="InterPro" id="IPR036249">
    <property type="entry name" value="Thioredoxin-like_sf"/>
</dbReference>
<name>A0A523BB08_9CREN</name>
<dbReference type="InterPro" id="IPR005746">
    <property type="entry name" value="Thioredoxin"/>
</dbReference>
<gene>
    <name evidence="8" type="primary">trxA</name>
    <name evidence="8" type="ORF">DSO08_04630</name>
</gene>